<name>A0A6J4TBN8_9ACTN</name>
<feature type="region of interest" description="Disordered" evidence="1">
    <location>
        <begin position="277"/>
        <end position="353"/>
    </location>
</feature>
<feature type="region of interest" description="Disordered" evidence="1">
    <location>
        <begin position="1"/>
        <end position="258"/>
    </location>
</feature>
<evidence type="ECO:0000256" key="1">
    <source>
        <dbReference type="SAM" id="MobiDB-lite"/>
    </source>
</evidence>
<sequence>AHRHRRRDREPRDEPRPGPERRAVRHLDPRPGPPEGRLADAEGRVGGRGHPLGRPRPALRRGRRGRPPRLADPALARPRHGAGRQRRGQRPRLPGGGRRRGPDPRLRLLGRRVLPRSEGSPGRRVMADGRRAVVVLQQAQGGGRADPRPLRDGEPGHPRRADPSRSRLQAGGRHRHPSAVRGTVPAEPAAPARAAAAPAGVAVATPPGRPGRPLAGRRRRVPPSAADRRAGRLQHRRRAGARRARARPSARGPARARACLRRARRRRGVLAPAAAADAVRLARPRPERPAARHHPGGHGARLDAAAHGRRGARGARRRAPRRRRPGHAAALWQDGRTVPDPRDPDRHRRPLDL</sequence>
<feature type="compositionally biased region" description="Basic residues" evidence="1">
    <location>
        <begin position="51"/>
        <end position="67"/>
    </location>
</feature>
<accession>A0A6J4TBN8</accession>
<proteinExistence type="predicted"/>
<feature type="compositionally biased region" description="Basic and acidic residues" evidence="1">
    <location>
        <begin position="8"/>
        <end position="29"/>
    </location>
</feature>
<feature type="compositionally biased region" description="Basic and acidic residues" evidence="1">
    <location>
        <begin position="145"/>
        <end position="165"/>
    </location>
</feature>
<feature type="compositionally biased region" description="Basic residues" evidence="1">
    <location>
        <begin position="231"/>
        <end position="248"/>
    </location>
</feature>
<feature type="non-terminal residue" evidence="2">
    <location>
        <position position="353"/>
    </location>
</feature>
<reference evidence="2" key="1">
    <citation type="submission" date="2020-02" db="EMBL/GenBank/DDBJ databases">
        <authorList>
            <person name="Meier V. D."/>
        </authorList>
    </citation>
    <scope>NUCLEOTIDE SEQUENCE</scope>
    <source>
        <strain evidence="2">AVDCRST_MAG79</strain>
    </source>
</reference>
<feature type="compositionally biased region" description="Basic residues" evidence="1">
    <location>
        <begin position="77"/>
        <end position="90"/>
    </location>
</feature>
<feature type="compositionally biased region" description="Basic and acidic residues" evidence="1">
    <location>
        <begin position="337"/>
        <end position="353"/>
    </location>
</feature>
<gene>
    <name evidence="2" type="ORF">AVDCRST_MAG79-97</name>
</gene>
<organism evidence="2">
    <name type="scientific">uncultured Thermoleophilia bacterium</name>
    <dbReference type="NCBI Taxonomy" id="1497501"/>
    <lineage>
        <taxon>Bacteria</taxon>
        <taxon>Bacillati</taxon>
        <taxon>Actinomycetota</taxon>
        <taxon>Thermoleophilia</taxon>
        <taxon>environmental samples</taxon>
    </lineage>
</organism>
<feature type="compositionally biased region" description="Basic residues" evidence="1">
    <location>
        <begin position="307"/>
        <end position="326"/>
    </location>
</feature>
<feature type="non-terminal residue" evidence="2">
    <location>
        <position position="1"/>
    </location>
</feature>
<protein>
    <submittedName>
        <fullName evidence="2">Nucleoside-diphosphate-sugar epimerases</fullName>
    </submittedName>
</protein>
<feature type="compositionally biased region" description="Low complexity" evidence="1">
    <location>
        <begin position="183"/>
        <end position="214"/>
    </location>
</feature>
<dbReference type="AlphaFoldDB" id="A0A6J4TBN8"/>
<evidence type="ECO:0000313" key="2">
    <source>
        <dbReference type="EMBL" id="CAA9519178.1"/>
    </source>
</evidence>
<dbReference type="EMBL" id="CADCWC010000014">
    <property type="protein sequence ID" value="CAA9519178.1"/>
    <property type="molecule type" value="Genomic_DNA"/>
</dbReference>